<evidence type="ECO:0000313" key="3">
    <source>
        <dbReference type="Proteomes" id="UP000439983"/>
    </source>
</evidence>
<evidence type="ECO:0000259" key="1">
    <source>
        <dbReference type="Pfam" id="PF09037"/>
    </source>
</evidence>
<dbReference type="AlphaFoldDB" id="A0A6N7LF37"/>
<dbReference type="InterPro" id="IPR015124">
    <property type="entry name" value="Stf0"/>
</dbReference>
<dbReference type="InterPro" id="IPR024628">
    <property type="entry name" value="Sulfotransferase_Stf0_dom"/>
</dbReference>
<gene>
    <name evidence="2" type="ORF">GHK62_12330</name>
</gene>
<dbReference type="Proteomes" id="UP000439983">
    <property type="component" value="Unassembled WGS sequence"/>
</dbReference>
<comment type="caution">
    <text evidence="2">The sequence shown here is derived from an EMBL/GenBank/DDBJ whole genome shotgun (WGS) entry which is preliminary data.</text>
</comment>
<sequence length="256" mass="29492">MRGYLILSEARSGSSWLSTLLGNSGEMGLPAEWLAPKAHQLDAKTLPFEAFFAEIIRKCSTANGAFGMKIFPNQLFVTQERYGRDFIRHCLAEHETALVFLRRRDTLRQAISFARARQTRAFAAHHGAKAEPRYDFEQIARCFFYIRESYNFWQTYLDLLAVPFTEFAYEDLAGDPHPFIAHVAEHLGVGIPARIETRMAVQRDGMTEEWIARFNDDCRSGDLLRAYDRREHIPGKMRNFAKLATGKLEPRYPFAF</sequence>
<reference evidence="2 3" key="1">
    <citation type="journal article" date="2013" name="Genome Biol.">
        <title>Comparative genomics of the core and accessory genomes of 48 Sinorhizobium strains comprising five genospecies.</title>
        <authorList>
            <person name="Sugawara M."/>
            <person name="Epstein B."/>
            <person name="Badgley B.D."/>
            <person name="Unno T."/>
            <person name="Xu L."/>
            <person name="Reese J."/>
            <person name="Gyaneshwar P."/>
            <person name="Denny R."/>
            <person name="Mudge J."/>
            <person name="Bharti A.K."/>
            <person name="Farmer A.D."/>
            <person name="May G.D."/>
            <person name="Woodward J.E."/>
            <person name="Medigue C."/>
            <person name="Vallenet D."/>
            <person name="Lajus A."/>
            <person name="Rouy Z."/>
            <person name="Martinez-Vaz B."/>
            <person name="Tiffin P."/>
            <person name="Young N.D."/>
            <person name="Sadowsky M.J."/>
        </authorList>
    </citation>
    <scope>NUCLEOTIDE SEQUENCE [LARGE SCALE GENOMIC DNA]</scope>
    <source>
        <strain evidence="2 3">USDA4894</strain>
    </source>
</reference>
<evidence type="ECO:0000313" key="2">
    <source>
        <dbReference type="EMBL" id="MQX15535.1"/>
    </source>
</evidence>
<accession>A0A6N7LF37</accession>
<organism evidence="2 3">
    <name type="scientific">Sinorhizobium terangae</name>
    <dbReference type="NCBI Taxonomy" id="110322"/>
    <lineage>
        <taxon>Bacteria</taxon>
        <taxon>Pseudomonadati</taxon>
        <taxon>Pseudomonadota</taxon>
        <taxon>Alphaproteobacteria</taxon>
        <taxon>Hyphomicrobiales</taxon>
        <taxon>Rhizobiaceae</taxon>
        <taxon>Sinorhizobium/Ensifer group</taxon>
        <taxon>Sinorhizobium</taxon>
    </lineage>
</organism>
<dbReference type="Gene3D" id="3.40.50.300">
    <property type="entry name" value="P-loop containing nucleotide triphosphate hydrolases"/>
    <property type="match status" value="1"/>
</dbReference>
<dbReference type="Pfam" id="PF09037">
    <property type="entry name" value="Sulphotransf"/>
    <property type="match status" value="1"/>
</dbReference>
<protein>
    <submittedName>
        <fullName evidence="2">LpsS</fullName>
    </submittedName>
</protein>
<proteinExistence type="predicted"/>
<dbReference type="OrthoDB" id="8276527at2"/>
<dbReference type="GO" id="GO:0016740">
    <property type="term" value="F:transferase activity"/>
    <property type="evidence" value="ECO:0007669"/>
    <property type="project" value="InterPro"/>
</dbReference>
<dbReference type="EMBL" id="WITC01000044">
    <property type="protein sequence ID" value="MQX15535.1"/>
    <property type="molecule type" value="Genomic_DNA"/>
</dbReference>
<name>A0A6N7LF37_SINTE</name>
<feature type="domain" description="Sulphotransferase Stf0" evidence="1">
    <location>
        <begin position="4"/>
        <end position="217"/>
    </location>
</feature>
<dbReference type="InterPro" id="IPR027417">
    <property type="entry name" value="P-loop_NTPase"/>
</dbReference>
<dbReference type="PIRSF" id="PIRSF021497">
    <property type="entry name" value="Sulphotransferase_Stf0"/>
    <property type="match status" value="1"/>
</dbReference>
<dbReference type="SUPFAM" id="SSF52540">
    <property type="entry name" value="P-loop containing nucleoside triphosphate hydrolases"/>
    <property type="match status" value="1"/>
</dbReference>
<dbReference type="RefSeq" id="WP_153439477.1">
    <property type="nucleotide sequence ID" value="NZ_CP121659.1"/>
</dbReference>
<keyword evidence="3" id="KW-1185">Reference proteome</keyword>